<keyword evidence="4" id="KW-1003">Cell membrane</keyword>
<dbReference type="SUPFAM" id="SSF52172">
    <property type="entry name" value="CheY-like"/>
    <property type="match status" value="1"/>
</dbReference>
<dbReference type="InterPro" id="IPR001789">
    <property type="entry name" value="Sig_transdc_resp-reg_receiver"/>
</dbReference>
<dbReference type="Pfam" id="PF01627">
    <property type="entry name" value="Hpt"/>
    <property type="match status" value="1"/>
</dbReference>
<dbReference type="SUPFAM" id="SSF55785">
    <property type="entry name" value="PYP-like sensor domain (PAS domain)"/>
    <property type="match status" value="3"/>
</dbReference>
<dbReference type="RefSeq" id="WP_092287042.1">
    <property type="nucleotide sequence ID" value="NZ_LT629763.1"/>
</dbReference>
<dbReference type="EMBL" id="LT629763">
    <property type="protein sequence ID" value="SDS67688.1"/>
    <property type="molecule type" value="Genomic_DNA"/>
</dbReference>
<dbReference type="GO" id="GO:0000155">
    <property type="term" value="F:phosphorelay sensor kinase activity"/>
    <property type="evidence" value="ECO:0007669"/>
    <property type="project" value="InterPro"/>
</dbReference>
<evidence type="ECO:0000256" key="12">
    <source>
        <dbReference type="ARBA" id="ARBA00023012"/>
    </source>
</evidence>
<evidence type="ECO:0000313" key="24">
    <source>
        <dbReference type="Proteomes" id="UP000243413"/>
    </source>
</evidence>
<gene>
    <name evidence="23" type="ORF">SAMN05216271_2455</name>
</gene>
<dbReference type="EC" id="2.7.13.3" evidence="3"/>
<dbReference type="InterPro" id="IPR036641">
    <property type="entry name" value="HPT_dom_sf"/>
</dbReference>
<feature type="domain" description="HPt" evidence="21">
    <location>
        <begin position="1045"/>
        <end position="1138"/>
    </location>
</feature>
<dbReference type="Gene3D" id="1.10.287.130">
    <property type="match status" value="1"/>
</dbReference>
<dbReference type="Pfam" id="PF00989">
    <property type="entry name" value="PAS"/>
    <property type="match status" value="1"/>
</dbReference>
<dbReference type="InterPro" id="IPR035965">
    <property type="entry name" value="PAS-like_dom_sf"/>
</dbReference>
<evidence type="ECO:0000256" key="11">
    <source>
        <dbReference type="ARBA" id="ARBA00022989"/>
    </source>
</evidence>
<dbReference type="GO" id="GO:0006355">
    <property type="term" value="P:regulation of DNA-templated transcription"/>
    <property type="evidence" value="ECO:0007669"/>
    <property type="project" value="InterPro"/>
</dbReference>
<dbReference type="SMART" id="SM00086">
    <property type="entry name" value="PAC"/>
    <property type="match status" value="3"/>
</dbReference>
<keyword evidence="12" id="KW-0902">Two-component regulatory system</keyword>
<dbReference type="PROSITE" id="PS50113">
    <property type="entry name" value="PAC"/>
    <property type="match status" value="3"/>
</dbReference>
<evidence type="ECO:0000259" key="17">
    <source>
        <dbReference type="PROSITE" id="PS50109"/>
    </source>
</evidence>
<dbReference type="CDD" id="cd00130">
    <property type="entry name" value="PAS"/>
    <property type="match status" value="3"/>
</dbReference>
<dbReference type="InterPro" id="IPR000014">
    <property type="entry name" value="PAS"/>
</dbReference>
<evidence type="ECO:0000256" key="1">
    <source>
        <dbReference type="ARBA" id="ARBA00000085"/>
    </source>
</evidence>
<name>A0A1H1U5C1_9GAMM</name>
<dbReference type="InterPro" id="IPR003594">
    <property type="entry name" value="HATPase_dom"/>
</dbReference>
<feature type="domain" description="PAC" evidence="20">
    <location>
        <begin position="469"/>
        <end position="521"/>
    </location>
</feature>
<dbReference type="Pfam" id="PF03707">
    <property type="entry name" value="MHYT"/>
    <property type="match status" value="3"/>
</dbReference>
<dbReference type="InterPro" id="IPR001610">
    <property type="entry name" value="PAC"/>
</dbReference>
<evidence type="ECO:0000259" key="22">
    <source>
        <dbReference type="PROSITE" id="PS50924"/>
    </source>
</evidence>
<keyword evidence="8 16" id="KW-0812">Transmembrane</keyword>
<feature type="domain" description="Response regulatory" evidence="18">
    <location>
        <begin position="892"/>
        <end position="1011"/>
    </location>
</feature>
<keyword evidence="5" id="KW-0997">Cell inner membrane</keyword>
<feature type="modified residue" description="4-aspartylphosphate" evidence="15">
    <location>
        <position position="941"/>
    </location>
</feature>
<evidence type="ECO:0000256" key="8">
    <source>
        <dbReference type="ARBA" id="ARBA00022692"/>
    </source>
</evidence>
<dbReference type="CDD" id="cd17546">
    <property type="entry name" value="REC_hyHK_CKI1_RcsC-like"/>
    <property type="match status" value="1"/>
</dbReference>
<keyword evidence="11 16" id="KW-1133">Transmembrane helix</keyword>
<dbReference type="InterPro" id="IPR013767">
    <property type="entry name" value="PAS_fold"/>
</dbReference>
<dbReference type="InterPro" id="IPR004358">
    <property type="entry name" value="Sig_transdc_His_kin-like_C"/>
</dbReference>
<dbReference type="SMART" id="SM00448">
    <property type="entry name" value="REC"/>
    <property type="match status" value="1"/>
</dbReference>
<dbReference type="CDD" id="cd00088">
    <property type="entry name" value="HPT"/>
    <property type="match status" value="1"/>
</dbReference>
<dbReference type="InterPro" id="IPR011006">
    <property type="entry name" value="CheY-like_superfamily"/>
</dbReference>
<dbReference type="SMART" id="SM00387">
    <property type="entry name" value="HATPase_c"/>
    <property type="match status" value="1"/>
</dbReference>
<keyword evidence="6 15" id="KW-0597">Phosphoprotein</keyword>
<feature type="modified residue" description="Phosphohistidine" evidence="14">
    <location>
        <position position="1084"/>
    </location>
</feature>
<keyword evidence="13 16" id="KW-0472">Membrane</keyword>
<dbReference type="SUPFAM" id="SSF47384">
    <property type="entry name" value="Homodimeric domain of signal transducing histidine kinase"/>
    <property type="match status" value="1"/>
</dbReference>
<dbReference type="SMART" id="SM00091">
    <property type="entry name" value="PAS"/>
    <property type="match status" value="3"/>
</dbReference>
<evidence type="ECO:0000256" key="9">
    <source>
        <dbReference type="ARBA" id="ARBA00022777"/>
    </source>
</evidence>
<evidence type="ECO:0000256" key="14">
    <source>
        <dbReference type="PROSITE-ProRule" id="PRU00110"/>
    </source>
</evidence>
<evidence type="ECO:0000256" key="16">
    <source>
        <dbReference type="PROSITE-ProRule" id="PRU00244"/>
    </source>
</evidence>
<evidence type="ECO:0000259" key="19">
    <source>
        <dbReference type="PROSITE" id="PS50112"/>
    </source>
</evidence>
<evidence type="ECO:0000256" key="4">
    <source>
        <dbReference type="ARBA" id="ARBA00022475"/>
    </source>
</evidence>
<dbReference type="InterPro" id="IPR008207">
    <property type="entry name" value="Sig_transdc_His_kin_Hpt_dom"/>
</dbReference>
<dbReference type="Gene3D" id="3.30.450.20">
    <property type="entry name" value="PAS domain"/>
    <property type="match status" value="3"/>
</dbReference>
<keyword evidence="7" id="KW-0808">Transferase</keyword>
<feature type="transmembrane region" description="Helical" evidence="16">
    <location>
        <begin position="230"/>
        <end position="252"/>
    </location>
</feature>
<dbReference type="OrthoDB" id="9810730at2"/>
<feature type="domain" description="PAS" evidence="19">
    <location>
        <begin position="392"/>
        <end position="466"/>
    </location>
</feature>
<reference evidence="24" key="1">
    <citation type="submission" date="2016-10" db="EMBL/GenBank/DDBJ databases">
        <authorList>
            <person name="Varghese N."/>
            <person name="Submissions S."/>
        </authorList>
    </citation>
    <scope>NUCLEOTIDE SEQUENCE [LARGE SCALE GENOMIC DNA]</scope>
    <source>
        <strain evidence="24">JCM 14963</strain>
    </source>
</reference>
<feature type="domain" description="PAC" evidence="20">
    <location>
        <begin position="587"/>
        <end position="639"/>
    </location>
</feature>
<keyword evidence="10" id="KW-0547">Nucleotide-binding</keyword>
<evidence type="ECO:0000256" key="2">
    <source>
        <dbReference type="ARBA" id="ARBA00004429"/>
    </source>
</evidence>
<organism evidence="23 24">
    <name type="scientific">Halopseudomonas sabulinigri</name>
    <dbReference type="NCBI Taxonomy" id="472181"/>
    <lineage>
        <taxon>Bacteria</taxon>
        <taxon>Pseudomonadati</taxon>
        <taxon>Pseudomonadota</taxon>
        <taxon>Gammaproteobacteria</taxon>
        <taxon>Pseudomonadales</taxon>
        <taxon>Pseudomonadaceae</taxon>
        <taxon>Halopseudomonas</taxon>
    </lineage>
</organism>
<dbReference type="SUPFAM" id="SSF47226">
    <property type="entry name" value="Histidine-containing phosphotransfer domain, HPT domain"/>
    <property type="match status" value="1"/>
</dbReference>
<dbReference type="InterPro" id="IPR013655">
    <property type="entry name" value="PAS_fold_3"/>
</dbReference>
<evidence type="ECO:0000256" key="6">
    <source>
        <dbReference type="ARBA" id="ARBA00022553"/>
    </source>
</evidence>
<dbReference type="InterPro" id="IPR000700">
    <property type="entry name" value="PAS-assoc_C"/>
</dbReference>
<feature type="domain" description="PAC" evidence="20">
    <location>
        <begin position="341"/>
        <end position="391"/>
    </location>
</feature>
<dbReference type="PANTHER" id="PTHR43047:SF64">
    <property type="entry name" value="HISTIDINE KINASE CONTAINING CHEY-HOMOLOGOUS RECEIVER DOMAIN AND PAS DOMAIN-RELATED"/>
    <property type="match status" value="1"/>
</dbReference>
<dbReference type="PROSITE" id="PS50924">
    <property type="entry name" value="MHYT"/>
    <property type="match status" value="1"/>
</dbReference>
<dbReference type="Gene3D" id="3.30.565.10">
    <property type="entry name" value="Histidine kinase-like ATPase, C-terminal domain"/>
    <property type="match status" value="1"/>
</dbReference>
<feature type="transmembrane region" description="Helical" evidence="16">
    <location>
        <begin position="60"/>
        <end position="82"/>
    </location>
</feature>
<evidence type="ECO:0000256" key="10">
    <source>
        <dbReference type="ARBA" id="ARBA00022840"/>
    </source>
</evidence>
<evidence type="ECO:0000256" key="3">
    <source>
        <dbReference type="ARBA" id="ARBA00012438"/>
    </source>
</evidence>
<feature type="transmembrane region" description="Helical" evidence="16">
    <location>
        <begin position="94"/>
        <end position="115"/>
    </location>
</feature>
<evidence type="ECO:0000256" key="13">
    <source>
        <dbReference type="ARBA" id="ARBA00023136"/>
    </source>
</evidence>
<feature type="domain" description="Histidine kinase" evidence="17">
    <location>
        <begin position="657"/>
        <end position="873"/>
    </location>
</feature>
<evidence type="ECO:0000256" key="5">
    <source>
        <dbReference type="ARBA" id="ARBA00022519"/>
    </source>
</evidence>
<feature type="transmembrane region" description="Helical" evidence="16">
    <location>
        <begin position="157"/>
        <end position="176"/>
    </location>
</feature>
<evidence type="ECO:0000256" key="15">
    <source>
        <dbReference type="PROSITE-ProRule" id="PRU00169"/>
    </source>
</evidence>
<dbReference type="SMART" id="SM00388">
    <property type="entry name" value="HisKA"/>
    <property type="match status" value="1"/>
</dbReference>
<feature type="transmembrane region" description="Helical" evidence="16">
    <location>
        <begin position="26"/>
        <end position="48"/>
    </location>
</feature>
<dbReference type="CDD" id="cd16922">
    <property type="entry name" value="HATPase_EvgS-ArcB-TorS-like"/>
    <property type="match status" value="1"/>
</dbReference>
<dbReference type="PRINTS" id="PR00344">
    <property type="entry name" value="BCTRLSENSOR"/>
</dbReference>
<dbReference type="SUPFAM" id="SSF55874">
    <property type="entry name" value="ATPase domain of HSP90 chaperone/DNA topoisomerase II/histidine kinase"/>
    <property type="match status" value="1"/>
</dbReference>
<dbReference type="InterPro" id="IPR005467">
    <property type="entry name" value="His_kinase_dom"/>
</dbReference>
<feature type="domain" description="PAS" evidence="19">
    <location>
        <begin position="515"/>
        <end position="572"/>
    </location>
</feature>
<dbReference type="Pfam" id="PF02518">
    <property type="entry name" value="HATPase_c"/>
    <property type="match status" value="1"/>
</dbReference>
<keyword evidence="10" id="KW-0067">ATP-binding</keyword>
<dbReference type="InterPro" id="IPR036097">
    <property type="entry name" value="HisK_dim/P_sf"/>
</dbReference>
<dbReference type="AlphaFoldDB" id="A0A1H1U5C1"/>
<dbReference type="CDD" id="cd00082">
    <property type="entry name" value="HisKA"/>
    <property type="match status" value="1"/>
</dbReference>
<comment type="catalytic activity">
    <reaction evidence="1">
        <text>ATP + protein L-histidine = ADP + protein N-phospho-L-histidine.</text>
        <dbReference type="EC" id="2.7.13.3"/>
    </reaction>
</comment>
<dbReference type="PROSITE" id="PS50894">
    <property type="entry name" value="HPT"/>
    <property type="match status" value="1"/>
</dbReference>
<dbReference type="Pfam" id="PF08447">
    <property type="entry name" value="PAS_3"/>
    <property type="match status" value="1"/>
</dbReference>
<dbReference type="PROSITE" id="PS50112">
    <property type="entry name" value="PAS"/>
    <property type="match status" value="3"/>
</dbReference>
<dbReference type="PANTHER" id="PTHR43047">
    <property type="entry name" value="TWO-COMPONENT HISTIDINE PROTEIN KINASE"/>
    <property type="match status" value="1"/>
</dbReference>
<accession>A0A1H1U5C1</accession>
<protein>
    <recommendedName>
        <fullName evidence="3">histidine kinase</fullName>
        <ecNumber evidence="3">2.7.13.3</ecNumber>
    </recommendedName>
</protein>
<dbReference type="FunFam" id="3.30.565.10:FF:000010">
    <property type="entry name" value="Sensor histidine kinase RcsC"/>
    <property type="match status" value="1"/>
</dbReference>
<evidence type="ECO:0000259" key="21">
    <source>
        <dbReference type="PROSITE" id="PS50894"/>
    </source>
</evidence>
<proteinExistence type="predicted"/>
<dbReference type="InterPro" id="IPR005330">
    <property type="entry name" value="MHYT_dom"/>
</dbReference>
<dbReference type="Gene3D" id="1.20.120.160">
    <property type="entry name" value="HPT domain"/>
    <property type="match status" value="1"/>
</dbReference>
<evidence type="ECO:0000259" key="20">
    <source>
        <dbReference type="PROSITE" id="PS50113"/>
    </source>
</evidence>
<dbReference type="Pfam" id="PF00072">
    <property type="entry name" value="Response_reg"/>
    <property type="match status" value="1"/>
</dbReference>
<dbReference type="InterPro" id="IPR003661">
    <property type="entry name" value="HisK_dim/P_dom"/>
</dbReference>
<dbReference type="GO" id="GO:0005886">
    <property type="term" value="C:plasma membrane"/>
    <property type="evidence" value="ECO:0007669"/>
    <property type="project" value="UniProtKB-SubCell"/>
</dbReference>
<dbReference type="Proteomes" id="UP000243413">
    <property type="component" value="Chromosome I"/>
</dbReference>
<sequence>MLTGSWFYNAELNPGPLLHGHHHHSLMVLSIIIAIAAAWLALQVAGLARKASTRSTRNGALLSGAAALGGGIWAMHFIGMLAHDIGMPVAYDPAITMLSILPALAASLVALTLLARRNLGRVELLLGGVLVGAGIGCMHYSGMLAMRMDAELRFDPAWFAASIVIAISLSILSLWIRFGLPQESPRALLLAAVVMGLGISAMHYSGMAAARFIGVAPSDYQPQYSQHLTLGLIIALTALVLGGLVGVVNGIVRFSQLYQQLRARESKISAIVDTAIDGIITTNEQGVIQDFSRSAERMFGWQAAEIIGRSIRSLMPADTHGNHQRFLQDYVSGQKPQALDNITELQGLRRDGSTFPVRLAVGQTKVNGANLLVGFSSDISERVALEQELREREQQYSSLIANIPGVSFRCLPRGDWPMLFISEAVEALCGWPAEHFMADGRSFAELIHPDDEQRCYDLVMAAIARREKYSVEYRIRHRDGSERWVAESASGIFDDQGTPQWIDGVMIDVTDSKLRNAEFEGIVHAISRAQGMLELNLDARIVSVNESFLTLSGYPRSSLLGAHYTLLFEPADDDPGLWRRLRQGEYVAGEFSLRHYDGHGVHIQAYYNPILDADGKPRKVVVLATDLSERRRMEVDLLEAKERAEQAAESKGAFLANMSHEIRTPMNAIIGFSEVLLHDEQLPAAQQQHVKTVHNAARSLLGLLNDILDTAKLEKGAVQLENQAFSLFDLCQQLLDVFRLEASQKGLLLTFDYQLPQHHYSGDALRLRQVLTNLLGNAIKFTLEGQVDLQVSQHEAGICIQLRDTGIGIDPQRIRHIFEPFAQADASMSRRFGGTGLGTTIARQLVELMGGSISVTSEPGQGSCFSLLLPLAPAQAIGKTRASSRISLPPLKILVADDVADNIRLMEVMLRSEGHSVTSAQNGMAAFEHITEERFDLVLMDMQMPEVNGLEATRIIRRYETNLGRPPTPIIALTASVLDKDRQAAKAAGMQGFASKPVDRQALQQEIRRVLGLDGTAAAGPEARGAATASSGPINWLDAEQRWGNRSALEQALRQFLQGNQHAAEQLAALLKDAQTEPAAALLHRLRGSAANLGLQRVERLAMDLEQRLPQQTASSLIPAVQVLHDALQAALACLPAEQATARGASLALNSAQRQQRSQLLSSLIVGLKRGEMNEQRLLQLDGLIAPERLELVQQALNDFDFVLAVQQLEAELSTPPNED</sequence>
<evidence type="ECO:0000256" key="7">
    <source>
        <dbReference type="ARBA" id="ARBA00022679"/>
    </source>
</evidence>
<dbReference type="NCBIfam" id="TIGR00229">
    <property type="entry name" value="sensory_box"/>
    <property type="match status" value="3"/>
</dbReference>
<dbReference type="InterPro" id="IPR036890">
    <property type="entry name" value="HATPase_C_sf"/>
</dbReference>
<comment type="subcellular location">
    <subcellularLocation>
        <location evidence="2">Cell inner membrane</location>
        <topology evidence="2">Multi-pass membrane protein</topology>
    </subcellularLocation>
</comment>
<feature type="domain" description="MHYT" evidence="22">
    <location>
        <begin position="22"/>
        <end position="213"/>
    </location>
</feature>
<dbReference type="PROSITE" id="PS50109">
    <property type="entry name" value="HIS_KIN"/>
    <property type="match status" value="1"/>
</dbReference>
<dbReference type="Pfam" id="PF13426">
    <property type="entry name" value="PAS_9"/>
    <property type="match status" value="1"/>
</dbReference>
<dbReference type="PROSITE" id="PS50110">
    <property type="entry name" value="RESPONSE_REGULATORY"/>
    <property type="match status" value="1"/>
</dbReference>
<evidence type="ECO:0000313" key="23">
    <source>
        <dbReference type="EMBL" id="SDS67688.1"/>
    </source>
</evidence>
<keyword evidence="9" id="KW-0418">Kinase</keyword>
<dbReference type="STRING" id="472181.SAMN05216271_2455"/>
<feature type="transmembrane region" description="Helical" evidence="16">
    <location>
        <begin position="122"/>
        <end position="145"/>
    </location>
</feature>
<feature type="domain" description="PAS" evidence="19">
    <location>
        <begin position="264"/>
        <end position="334"/>
    </location>
</feature>
<dbReference type="Gene3D" id="3.40.50.2300">
    <property type="match status" value="1"/>
</dbReference>
<evidence type="ECO:0000259" key="18">
    <source>
        <dbReference type="PROSITE" id="PS50110"/>
    </source>
</evidence>
<dbReference type="Pfam" id="PF00512">
    <property type="entry name" value="HisKA"/>
    <property type="match status" value="1"/>
</dbReference>